<evidence type="ECO:0000256" key="3">
    <source>
        <dbReference type="ARBA" id="ARBA00023163"/>
    </source>
</evidence>
<dbReference type="InterPro" id="IPR036390">
    <property type="entry name" value="WH_DNA-bd_sf"/>
</dbReference>
<proteinExistence type="predicted"/>
<dbReference type="PROSITE" id="PS01117">
    <property type="entry name" value="HTH_MARR_1"/>
    <property type="match status" value="1"/>
</dbReference>
<dbReference type="SMART" id="SM00347">
    <property type="entry name" value="HTH_MARR"/>
    <property type="match status" value="1"/>
</dbReference>
<sequence>MIDISNKMNFNTPTTTVLYSIEEAIKAYRKLSQHNISEVVPDITVDQGLILLLLENNDKSQTEIADLVFKDYASMTRIVKLMIKKDYLVKSTDNQDKRKAKLEITEKGKEIIKKLKPVIQKNRETALNTISFEELEQLYKTLKKITKNCNS</sequence>
<evidence type="ECO:0000256" key="1">
    <source>
        <dbReference type="ARBA" id="ARBA00023015"/>
    </source>
</evidence>
<dbReference type="PANTHER" id="PTHR42756">
    <property type="entry name" value="TRANSCRIPTIONAL REGULATOR, MARR"/>
    <property type="match status" value="1"/>
</dbReference>
<keyword evidence="2" id="KW-0238">DNA-binding</keyword>
<evidence type="ECO:0000313" key="6">
    <source>
        <dbReference type="Proteomes" id="UP000285780"/>
    </source>
</evidence>
<dbReference type="Pfam" id="PF12802">
    <property type="entry name" value="MarR_2"/>
    <property type="match status" value="1"/>
</dbReference>
<accession>A0A420E019</accession>
<dbReference type="Gene3D" id="1.10.10.10">
    <property type="entry name" value="Winged helix-like DNA-binding domain superfamily/Winged helix DNA-binding domain"/>
    <property type="match status" value="1"/>
</dbReference>
<reference evidence="5 6" key="1">
    <citation type="submission" date="2018-09" db="EMBL/GenBank/DDBJ databases">
        <title>Genomic Encyclopedia of Archaeal and Bacterial Type Strains, Phase II (KMG-II): from individual species to whole genera.</title>
        <authorList>
            <person name="Goeker M."/>
        </authorList>
    </citation>
    <scope>NUCLEOTIDE SEQUENCE [LARGE SCALE GENOMIC DNA]</scope>
    <source>
        <strain evidence="5 6">DSM 16505</strain>
    </source>
</reference>
<keyword evidence="6" id="KW-1185">Reference proteome</keyword>
<dbReference type="SUPFAM" id="SSF46785">
    <property type="entry name" value="Winged helix' DNA-binding domain"/>
    <property type="match status" value="1"/>
</dbReference>
<gene>
    <name evidence="5" type="ORF">C8N26_1852</name>
</gene>
<dbReference type="PROSITE" id="PS50995">
    <property type="entry name" value="HTH_MARR_2"/>
    <property type="match status" value="1"/>
</dbReference>
<evidence type="ECO:0000313" key="5">
    <source>
        <dbReference type="EMBL" id="RKF03464.1"/>
    </source>
</evidence>
<protein>
    <submittedName>
        <fullName evidence="5">MarR family transcriptional regulator</fullName>
    </submittedName>
</protein>
<name>A0A420E019_9FLAO</name>
<keyword evidence="3" id="KW-0804">Transcription</keyword>
<dbReference type="GO" id="GO:0003677">
    <property type="term" value="F:DNA binding"/>
    <property type="evidence" value="ECO:0007669"/>
    <property type="project" value="UniProtKB-KW"/>
</dbReference>
<dbReference type="Proteomes" id="UP000285780">
    <property type="component" value="Unassembled WGS sequence"/>
</dbReference>
<feature type="domain" description="HTH marR-type" evidence="4">
    <location>
        <begin position="14"/>
        <end position="147"/>
    </location>
</feature>
<evidence type="ECO:0000259" key="4">
    <source>
        <dbReference type="PROSITE" id="PS50995"/>
    </source>
</evidence>
<dbReference type="AlphaFoldDB" id="A0A420E019"/>
<organism evidence="5 6">
    <name type="scientific">Tenacibaculum lutimaris</name>
    <dbReference type="NCBI Taxonomy" id="285258"/>
    <lineage>
        <taxon>Bacteria</taxon>
        <taxon>Pseudomonadati</taxon>
        <taxon>Bacteroidota</taxon>
        <taxon>Flavobacteriia</taxon>
        <taxon>Flavobacteriales</taxon>
        <taxon>Flavobacteriaceae</taxon>
        <taxon>Tenacibaculum</taxon>
    </lineage>
</organism>
<dbReference type="InterPro" id="IPR000835">
    <property type="entry name" value="HTH_MarR-typ"/>
</dbReference>
<dbReference type="PANTHER" id="PTHR42756:SF1">
    <property type="entry name" value="TRANSCRIPTIONAL REPRESSOR OF EMRAB OPERON"/>
    <property type="match status" value="1"/>
</dbReference>
<dbReference type="InterPro" id="IPR023187">
    <property type="entry name" value="Tscrpt_reg_MarR-type_CS"/>
</dbReference>
<dbReference type="GO" id="GO:0003700">
    <property type="term" value="F:DNA-binding transcription factor activity"/>
    <property type="evidence" value="ECO:0007669"/>
    <property type="project" value="InterPro"/>
</dbReference>
<dbReference type="InterPro" id="IPR036388">
    <property type="entry name" value="WH-like_DNA-bd_sf"/>
</dbReference>
<keyword evidence="1" id="KW-0805">Transcription regulation</keyword>
<dbReference type="EMBL" id="RAQM01000009">
    <property type="protein sequence ID" value="RKF03464.1"/>
    <property type="molecule type" value="Genomic_DNA"/>
</dbReference>
<evidence type="ECO:0000256" key="2">
    <source>
        <dbReference type="ARBA" id="ARBA00023125"/>
    </source>
</evidence>
<dbReference type="PRINTS" id="PR00598">
    <property type="entry name" value="HTHMARR"/>
</dbReference>
<comment type="caution">
    <text evidence="5">The sequence shown here is derived from an EMBL/GenBank/DDBJ whole genome shotgun (WGS) entry which is preliminary data.</text>
</comment>